<feature type="compositionally biased region" description="Basic residues" evidence="1">
    <location>
        <begin position="100"/>
        <end position="109"/>
    </location>
</feature>
<feature type="region of interest" description="Disordered" evidence="1">
    <location>
        <begin position="32"/>
        <end position="72"/>
    </location>
</feature>
<proteinExistence type="predicted"/>
<comment type="caution">
    <text evidence="2">The sequence shown here is derived from an EMBL/GenBank/DDBJ whole genome shotgun (WGS) entry which is preliminary data.</text>
</comment>
<gene>
    <name evidence="2" type="ORF">PUN28_017719</name>
</gene>
<organism evidence="2 3">
    <name type="scientific">Cardiocondyla obscurior</name>
    <dbReference type="NCBI Taxonomy" id="286306"/>
    <lineage>
        <taxon>Eukaryota</taxon>
        <taxon>Metazoa</taxon>
        <taxon>Ecdysozoa</taxon>
        <taxon>Arthropoda</taxon>
        <taxon>Hexapoda</taxon>
        <taxon>Insecta</taxon>
        <taxon>Pterygota</taxon>
        <taxon>Neoptera</taxon>
        <taxon>Endopterygota</taxon>
        <taxon>Hymenoptera</taxon>
        <taxon>Apocrita</taxon>
        <taxon>Aculeata</taxon>
        <taxon>Formicoidea</taxon>
        <taxon>Formicidae</taxon>
        <taxon>Myrmicinae</taxon>
        <taxon>Cardiocondyla</taxon>
    </lineage>
</organism>
<accession>A0AAW2EIR9</accession>
<evidence type="ECO:0000313" key="2">
    <source>
        <dbReference type="EMBL" id="KAL0103626.1"/>
    </source>
</evidence>
<dbReference type="EMBL" id="JADYXP020000021">
    <property type="protein sequence ID" value="KAL0103626.1"/>
    <property type="molecule type" value="Genomic_DNA"/>
</dbReference>
<sequence length="109" mass="12132">MSRFEGNSVTDRITTVVDDVFRTSSSRFTVESTTSNSATALIPGSNPATRSKFKKRRLNRRGQVHRGSSKREVRAHEIIAENYPTVLASHTVSLGPSGREKKKKNRPFG</sequence>
<feature type="compositionally biased region" description="Basic residues" evidence="1">
    <location>
        <begin position="51"/>
        <end position="68"/>
    </location>
</feature>
<name>A0AAW2EIR9_9HYME</name>
<reference evidence="2 3" key="1">
    <citation type="submission" date="2023-03" db="EMBL/GenBank/DDBJ databases">
        <title>High recombination rates correlate with genetic variation in Cardiocondyla obscurior ants.</title>
        <authorList>
            <person name="Errbii M."/>
        </authorList>
    </citation>
    <scope>NUCLEOTIDE SEQUENCE [LARGE SCALE GENOMIC DNA]</scope>
    <source>
        <strain evidence="2">Alpha-2009</strain>
        <tissue evidence="2">Whole body</tissue>
    </source>
</reference>
<evidence type="ECO:0000313" key="3">
    <source>
        <dbReference type="Proteomes" id="UP001430953"/>
    </source>
</evidence>
<keyword evidence="3" id="KW-1185">Reference proteome</keyword>
<evidence type="ECO:0000256" key="1">
    <source>
        <dbReference type="SAM" id="MobiDB-lite"/>
    </source>
</evidence>
<feature type="region of interest" description="Disordered" evidence="1">
    <location>
        <begin position="90"/>
        <end position="109"/>
    </location>
</feature>
<dbReference type="Proteomes" id="UP001430953">
    <property type="component" value="Unassembled WGS sequence"/>
</dbReference>
<protein>
    <submittedName>
        <fullName evidence="2">Uncharacterized protein</fullName>
    </submittedName>
</protein>
<dbReference type="AlphaFoldDB" id="A0AAW2EIR9"/>